<dbReference type="InterPro" id="IPR050975">
    <property type="entry name" value="Sleep_regulator"/>
</dbReference>
<evidence type="ECO:0000256" key="1">
    <source>
        <dbReference type="ARBA" id="ARBA00022729"/>
    </source>
</evidence>
<dbReference type="EMBL" id="GGYP01004451">
    <property type="protein sequence ID" value="MDE49222.1"/>
    <property type="molecule type" value="Transcribed_RNA"/>
</dbReference>
<dbReference type="GO" id="GO:0032222">
    <property type="term" value="P:regulation of synaptic transmission, cholinergic"/>
    <property type="evidence" value="ECO:0007669"/>
    <property type="project" value="InterPro"/>
</dbReference>
<dbReference type="PANTHER" id="PTHR33562:SF27">
    <property type="entry name" value="PROTEIN QUIVER"/>
    <property type="match status" value="1"/>
</dbReference>
<dbReference type="PANTHER" id="PTHR33562">
    <property type="entry name" value="ATILLA, ISOFORM B-RELATED-RELATED"/>
    <property type="match status" value="1"/>
</dbReference>
<feature type="signal peptide" evidence="3">
    <location>
        <begin position="1"/>
        <end position="22"/>
    </location>
</feature>
<evidence type="ECO:0000256" key="2">
    <source>
        <dbReference type="ARBA" id="ARBA00023180"/>
    </source>
</evidence>
<keyword evidence="2" id="KW-0325">Glycoprotein</keyword>
<accession>A0A6G1S9D1</accession>
<evidence type="ECO:0000313" key="5">
    <source>
        <dbReference type="EMBL" id="MDE49222.1"/>
    </source>
</evidence>
<organism evidence="4">
    <name type="scientific">Aceria tosichella</name>
    <name type="common">wheat curl mite</name>
    <dbReference type="NCBI Taxonomy" id="561515"/>
    <lineage>
        <taxon>Eukaryota</taxon>
        <taxon>Metazoa</taxon>
        <taxon>Ecdysozoa</taxon>
        <taxon>Arthropoda</taxon>
        <taxon>Chelicerata</taxon>
        <taxon>Arachnida</taxon>
        <taxon>Acari</taxon>
        <taxon>Acariformes</taxon>
        <taxon>Trombidiformes</taxon>
        <taxon>Prostigmata</taxon>
        <taxon>Eupodina</taxon>
        <taxon>Eriophyoidea</taxon>
        <taxon>Eriophyidae</taxon>
        <taxon>Eriophyinae</taxon>
        <taxon>Aceriini</taxon>
        <taxon>Aceria</taxon>
    </lineage>
</organism>
<keyword evidence="1 3" id="KW-0732">Signal</keyword>
<gene>
    <name evidence="4" type="ORF">g.4696</name>
    <name evidence="5" type="ORF">g.4697</name>
</gene>
<dbReference type="EMBL" id="GGYP01002208">
    <property type="protein sequence ID" value="MDE46979.1"/>
    <property type="molecule type" value="Transcribed_RNA"/>
</dbReference>
<protein>
    <submittedName>
        <fullName evidence="4">Uncharacterized protein</fullName>
    </submittedName>
</protein>
<dbReference type="Pfam" id="PF17064">
    <property type="entry name" value="QVR"/>
    <property type="match status" value="1"/>
</dbReference>
<reference evidence="4" key="1">
    <citation type="submission" date="2018-10" db="EMBL/GenBank/DDBJ databases">
        <title>Transcriptome assembly of Aceria tosichella (Wheat curl mite) Type 2.</title>
        <authorList>
            <person name="Scully E.D."/>
            <person name="Geib S.M."/>
            <person name="Palmer N.A."/>
            <person name="Gupta A.K."/>
            <person name="Sarath G."/>
            <person name="Tatineni S."/>
        </authorList>
    </citation>
    <scope>NUCLEOTIDE SEQUENCE</scope>
    <source>
        <strain evidence="4">LincolnNE</strain>
    </source>
</reference>
<dbReference type="GO" id="GO:0030431">
    <property type="term" value="P:sleep"/>
    <property type="evidence" value="ECO:0007669"/>
    <property type="project" value="InterPro"/>
</dbReference>
<evidence type="ECO:0000256" key="3">
    <source>
        <dbReference type="SAM" id="SignalP"/>
    </source>
</evidence>
<dbReference type="AlphaFoldDB" id="A0A6G1S9D1"/>
<name>A0A6G1S9D1_9ACAR</name>
<sequence length="174" mass="18993">MDLTRVLLLITCSLSFLQTVTAIRCYQCSSDEDKTSDSCGAYDAFDTAKNSPVDCMAEDAVTPGTFCYKSIQQGPRGFVWDGRWRTVTRRCAQISERGISWGCDWGFHENGVYWEECYCAEDGCNGAPGGNPLFLSSAHLLMTLASTVVASWLIHRTRPSSGALLAGGNQPLLS</sequence>
<evidence type="ECO:0000313" key="4">
    <source>
        <dbReference type="EMBL" id="MDE46979.1"/>
    </source>
</evidence>
<feature type="chain" id="PRO_5033538210" evidence="3">
    <location>
        <begin position="23"/>
        <end position="174"/>
    </location>
</feature>
<proteinExistence type="predicted"/>
<dbReference type="InterPro" id="IPR031424">
    <property type="entry name" value="QVR-like"/>
</dbReference>